<dbReference type="EMBL" id="LSMT01000684">
    <property type="protein sequence ID" value="PFX15109.1"/>
    <property type="molecule type" value="Genomic_DNA"/>
</dbReference>
<organism evidence="2 3">
    <name type="scientific">Stylophora pistillata</name>
    <name type="common">Smooth cauliflower coral</name>
    <dbReference type="NCBI Taxonomy" id="50429"/>
    <lineage>
        <taxon>Eukaryota</taxon>
        <taxon>Metazoa</taxon>
        <taxon>Cnidaria</taxon>
        <taxon>Anthozoa</taxon>
        <taxon>Hexacorallia</taxon>
        <taxon>Scleractinia</taxon>
        <taxon>Astrocoeniina</taxon>
        <taxon>Pocilloporidae</taxon>
        <taxon>Stylophora</taxon>
    </lineage>
</organism>
<dbReference type="OrthoDB" id="120976at2759"/>
<evidence type="ECO:0000256" key="1">
    <source>
        <dbReference type="SAM" id="MobiDB-lite"/>
    </source>
</evidence>
<feature type="region of interest" description="Disordered" evidence="1">
    <location>
        <begin position="263"/>
        <end position="283"/>
    </location>
</feature>
<comment type="caution">
    <text evidence="2">The sequence shown here is derived from an EMBL/GenBank/DDBJ whole genome shotgun (WGS) entry which is preliminary data.</text>
</comment>
<dbReference type="Gene3D" id="3.80.10.10">
    <property type="entry name" value="Ribonuclease Inhibitor"/>
    <property type="match status" value="2"/>
</dbReference>
<feature type="non-terminal residue" evidence="2">
    <location>
        <position position="1"/>
    </location>
</feature>
<feature type="region of interest" description="Disordered" evidence="1">
    <location>
        <begin position="222"/>
        <end position="249"/>
    </location>
</feature>
<name>A0A2B4RE66_STYPI</name>
<feature type="compositionally biased region" description="Polar residues" evidence="1">
    <location>
        <begin position="234"/>
        <end position="247"/>
    </location>
</feature>
<proteinExistence type="predicted"/>
<gene>
    <name evidence="2" type="ORF">AWC38_SpisGene20678</name>
</gene>
<feature type="region of interest" description="Disordered" evidence="1">
    <location>
        <begin position="359"/>
        <end position="394"/>
    </location>
</feature>
<feature type="compositionally biased region" description="Polar residues" evidence="1">
    <location>
        <begin position="367"/>
        <end position="386"/>
    </location>
</feature>
<reference evidence="3" key="1">
    <citation type="journal article" date="2017" name="bioRxiv">
        <title>Comparative analysis of the genomes of Stylophora pistillata and Acropora digitifera provides evidence for extensive differences between species of corals.</title>
        <authorList>
            <person name="Voolstra C.R."/>
            <person name="Li Y."/>
            <person name="Liew Y.J."/>
            <person name="Baumgarten S."/>
            <person name="Zoccola D."/>
            <person name="Flot J.-F."/>
            <person name="Tambutte S."/>
            <person name="Allemand D."/>
            <person name="Aranda M."/>
        </authorList>
    </citation>
    <scope>NUCLEOTIDE SEQUENCE [LARGE SCALE GENOMIC DNA]</scope>
</reference>
<dbReference type="Proteomes" id="UP000225706">
    <property type="component" value="Unassembled WGS sequence"/>
</dbReference>
<keyword evidence="3" id="KW-1185">Reference proteome</keyword>
<evidence type="ECO:0000313" key="3">
    <source>
        <dbReference type="Proteomes" id="UP000225706"/>
    </source>
</evidence>
<dbReference type="SUPFAM" id="SSF52047">
    <property type="entry name" value="RNI-like"/>
    <property type="match status" value="2"/>
</dbReference>
<protein>
    <submittedName>
        <fullName evidence="2">Uncharacterized protein</fullName>
    </submittedName>
</protein>
<feature type="region of interest" description="Disordered" evidence="1">
    <location>
        <begin position="299"/>
        <end position="321"/>
    </location>
</feature>
<evidence type="ECO:0000313" key="2">
    <source>
        <dbReference type="EMBL" id="PFX15109.1"/>
    </source>
</evidence>
<dbReference type="Pfam" id="PF20706">
    <property type="entry name" value="GT4-conflict"/>
    <property type="match status" value="1"/>
</dbReference>
<dbReference type="PANTHER" id="PTHR47679:SF2">
    <property type="entry name" value="C-TERMINAL OF ROC (COR) DOMAIN-CONTAINING PROTEIN"/>
    <property type="match status" value="1"/>
</dbReference>
<accession>A0A2B4RE66</accession>
<dbReference type="InterPro" id="IPR032675">
    <property type="entry name" value="LRR_dom_sf"/>
</dbReference>
<dbReference type="PANTHER" id="PTHR47679">
    <property type="entry name" value="PROTEIN TORNADO 1"/>
    <property type="match status" value="1"/>
</dbReference>
<sequence>ESSPRSVASTSQGSPSLMESKVLRVTLLGSEWRSSKGGLSTINRELAIQLAKHPDVDVSVYLPRCSEEDRRAARSHDVQLIEAQELPGHDQPVDWLASLPEGHHPHCVIGHGVHLGRQIPLIQKQQPCKWIQVVHTAPEELGMFKSYEEAIFRGLSESGTIFPISDKRPTPFVAADQPSKGLREELIHSTHHELQGAEGPSVGHFPVQSSMEYEQFSLSRVAASQDKPIDRRSFTQSQNRYSPSEHCQSPFAGASSTYCAGPENQRCHPQGSSSYSSPAPVAVDHTQGSLSEAFVNQNYHGSQNYPQSHNRHPSSEHSQNPYAEASSMYYGGFVNQECHPQGSSSYGLPAPVAVDYSQGNHPAAFLNPNNQGSQTLPQSQNRQPSSENDHNPYAGASSMHYSGLFYQGYHPRGHRHSSPKHGQNPYAGASSIYYGGFRHQECYPQASSRPSQEPRHQCHFLHKTFQEFLAAFYLANELLTNQPNLTLGKKDVWGKYRQVIFFVAGILGMEGTVFFKQIGTILRGDWDWHNPNEDCEFLLDLLEESGAADHFGKVVCPLIPLPTDFQVGKKERSCLRLIRYAYEGAMLEGDSTPVQLTTLSLCNVQSFKRDDVHNFHRILEDSQTLTELVIYKIENMSHDIADLFAESVSSSTSLRKVTLKLLDVSTERCTYNASALLSTFSQLNCVALEFFCILNNTVAEAVKVLLKTSLRSLALIVYGDLDDCLASSVSEGLAEETGLESLSLVVHGKPSNPGIVALQKGVLRNRTLHSLELQVYGEIPEAWMTAVATLLAANKSWKSLIIHPNVCGKIKCGESLPLHPILGAHDASLEKSLTVNVCGELSVDSLKALGSFFTKSSPLSGLHLNVQGKLSNDVVKCLVDYFLANNLLFSHSIINLCGEITIYGENALQRLVKEGQKHSISVHVNGPSQDNILGGLETSADFSSVSASFLVDGTTTAPEVINLLSFASLRTFHLTVNNHADESEGWALGVANGLASSSSLTSFTLIVNIDADEMGNWAMAVGDGLANSSSLTTFSLTVNNHADSMGNWAVGVRDGLANSSSLTTFSLTVNNYADGMGYWAGGVGDGLANSSSLTTFSLTVNNYADDMGYWAVGVVDGLANSSSLTTFSLTVNNHVDGMGYLAREVVDGLAKSSSLTTFSLTVNNHADGMGYLAGGVVDGLANSRSLTTFSLTVNNHADSMGNWASDVGNSLAKSSSLTTFSLTVNNHADGMGNWAVGVGYGLANSSSLTTFSLTVNNHADSMGHWASRVVWETGPVVWVMAWRRAVH</sequence>
<feature type="compositionally biased region" description="Polar residues" evidence="1">
    <location>
        <begin position="299"/>
        <end position="308"/>
    </location>
</feature>